<name>A0A0A2LFY8_PENIT</name>
<dbReference type="PhylomeDB" id="A0A0A2LFY8"/>
<evidence type="ECO:0000313" key="3">
    <source>
        <dbReference type="Proteomes" id="UP000030104"/>
    </source>
</evidence>
<dbReference type="PANTHER" id="PTHR40128:SF1">
    <property type="entry name" value="PHYTANOYL-COA HYDROXYLASE"/>
    <property type="match status" value="1"/>
</dbReference>
<dbReference type="AlphaFoldDB" id="A0A0A2LFY8"/>
<dbReference type="PANTHER" id="PTHR40128">
    <property type="entry name" value="EXPRESSED PROTEIN"/>
    <property type="match status" value="1"/>
</dbReference>
<dbReference type="HOGENOM" id="CLU_049925_1_0_1"/>
<organism evidence="2 3">
    <name type="scientific">Penicillium italicum</name>
    <name type="common">Blue mold</name>
    <dbReference type="NCBI Taxonomy" id="40296"/>
    <lineage>
        <taxon>Eukaryota</taxon>
        <taxon>Fungi</taxon>
        <taxon>Dikarya</taxon>
        <taxon>Ascomycota</taxon>
        <taxon>Pezizomycotina</taxon>
        <taxon>Eurotiomycetes</taxon>
        <taxon>Eurotiomycetidae</taxon>
        <taxon>Eurotiales</taxon>
        <taxon>Aspergillaceae</taxon>
        <taxon>Penicillium</taxon>
    </lineage>
</organism>
<protein>
    <recommendedName>
        <fullName evidence="4">Phytanoyl-CoA dioxygenase</fullName>
    </recommendedName>
</protein>
<dbReference type="OrthoDB" id="2328924at2759"/>
<dbReference type="Proteomes" id="UP000030104">
    <property type="component" value="Unassembled WGS sequence"/>
</dbReference>
<evidence type="ECO:0008006" key="4">
    <source>
        <dbReference type="Google" id="ProtNLM"/>
    </source>
</evidence>
<keyword evidence="3" id="KW-1185">Reference proteome</keyword>
<reference evidence="2 3" key="1">
    <citation type="journal article" date="2015" name="Mol. Plant Microbe Interact.">
        <title>Genome, transcriptome, and functional analyses of Penicillium expansum provide new insights into secondary metabolism and pathogenicity.</title>
        <authorList>
            <person name="Ballester A.R."/>
            <person name="Marcet-Houben M."/>
            <person name="Levin E."/>
            <person name="Sela N."/>
            <person name="Selma-Lazaro C."/>
            <person name="Carmona L."/>
            <person name="Wisniewski M."/>
            <person name="Droby S."/>
            <person name="Gonzalez-Candelas L."/>
            <person name="Gabaldon T."/>
        </authorList>
    </citation>
    <scope>NUCLEOTIDE SEQUENCE [LARGE SCALE GENOMIC DNA]</scope>
    <source>
        <strain evidence="2 3">PHI-1</strain>
    </source>
</reference>
<proteinExistence type="predicted"/>
<sequence length="445" mass="49129">MVGVQLDNLAVNDGPLTTENTTLLRPSEPTLPLEELRKRYEEDGYLLLKGILPRKDVLAARDTYFSSLESTGVLKPGTTPVEGIFNPAKDHLDYPGIGAGHIGGNGKPGGERAAAFVDLAFDAHYQDWYAKEFCNHSALHDFIARFSDWGKNTLSLRRTLLRNNLPGSKPIGVHYDQIFLRYGDPTSITAWVPIGDIKLNGGDKIGIEMEEAFFTKAKQTGLTDEEAKSAFNSNMTSTGLLSEFPTEFAREHGRRWMVSAYEAGDVVLHKPHMIHASTVNNDPDNIIRLATDLRFCDSSKPYDERLIPDTQKYVHDLLQGLGLVEPTATATSTPTPSATHTASVETEQDTENMKPTQTTNIIYSSSTSYTPTYSSNSAGYTHTVKHVHSNNKPIENVQIGPGWNGDNKVSTEDLPVVFDTLYKELEHRLNNVVDSSDEIGLDGFL</sequence>
<comment type="caution">
    <text evidence="2">The sequence shown here is derived from an EMBL/GenBank/DDBJ whole genome shotgun (WGS) entry which is preliminary data.</text>
</comment>
<accession>A0A0A2LFY8</accession>
<feature type="compositionally biased region" description="Low complexity" evidence="1">
    <location>
        <begin position="327"/>
        <end position="343"/>
    </location>
</feature>
<feature type="region of interest" description="Disordered" evidence="1">
    <location>
        <begin position="327"/>
        <end position="351"/>
    </location>
</feature>
<dbReference type="EMBL" id="JQGA01000031">
    <property type="protein sequence ID" value="KGO78106.1"/>
    <property type="molecule type" value="Genomic_DNA"/>
</dbReference>
<evidence type="ECO:0000256" key="1">
    <source>
        <dbReference type="SAM" id="MobiDB-lite"/>
    </source>
</evidence>
<evidence type="ECO:0000313" key="2">
    <source>
        <dbReference type="EMBL" id="KGO78106.1"/>
    </source>
</evidence>
<gene>
    <name evidence="2" type="ORF">PITC_041370</name>
</gene>
<dbReference type="OMA" id="ATPAHYD"/>
<dbReference type="Gene3D" id="2.60.120.620">
    <property type="entry name" value="q2cbj1_9rhob like domain"/>
    <property type="match status" value="1"/>
</dbReference>
<dbReference type="STRING" id="40296.A0A0A2LFY8"/>
<dbReference type="SUPFAM" id="SSF51197">
    <property type="entry name" value="Clavaminate synthase-like"/>
    <property type="match status" value="1"/>
</dbReference>